<dbReference type="CDD" id="cd02440">
    <property type="entry name" value="AdoMet_MTases"/>
    <property type="match status" value="1"/>
</dbReference>
<gene>
    <name evidence="3" type="ORF">BK138_30005</name>
</gene>
<dbReference type="PANTHER" id="PTHR43861">
    <property type="entry name" value="TRANS-ACONITATE 2-METHYLTRANSFERASE-RELATED"/>
    <property type="match status" value="1"/>
</dbReference>
<evidence type="ECO:0000259" key="2">
    <source>
        <dbReference type="Pfam" id="PF13649"/>
    </source>
</evidence>
<feature type="domain" description="Methyltransferase" evidence="2">
    <location>
        <begin position="44"/>
        <end position="141"/>
    </location>
</feature>
<dbReference type="EMBL" id="MRTP01000014">
    <property type="protein sequence ID" value="OMF49432.1"/>
    <property type="molecule type" value="Genomic_DNA"/>
</dbReference>
<dbReference type="Proteomes" id="UP000187172">
    <property type="component" value="Unassembled WGS sequence"/>
</dbReference>
<dbReference type="STRING" id="297318.BK138_30005"/>
<dbReference type="GO" id="GO:0008168">
    <property type="term" value="F:methyltransferase activity"/>
    <property type="evidence" value="ECO:0007669"/>
    <property type="project" value="UniProtKB-KW"/>
</dbReference>
<keyword evidence="1 3" id="KW-0808">Transferase</keyword>
<dbReference type="RefSeq" id="WP_076175364.1">
    <property type="nucleotide sequence ID" value="NZ_MRTP01000014.1"/>
</dbReference>
<dbReference type="AlphaFoldDB" id="A0A1R1ECD0"/>
<evidence type="ECO:0000256" key="1">
    <source>
        <dbReference type="ARBA" id="ARBA00022679"/>
    </source>
</evidence>
<name>A0A1R1ECD0_9BACL</name>
<protein>
    <submittedName>
        <fullName evidence="3">SAM-dependent methyltransferase</fullName>
    </submittedName>
</protein>
<dbReference type="Pfam" id="PF13649">
    <property type="entry name" value="Methyltransf_25"/>
    <property type="match status" value="1"/>
</dbReference>
<reference evidence="3 4" key="1">
    <citation type="submission" date="2016-11" db="EMBL/GenBank/DDBJ databases">
        <title>Paenibacillus species isolates.</title>
        <authorList>
            <person name="Beno S.M."/>
        </authorList>
    </citation>
    <scope>NUCLEOTIDE SEQUENCE [LARGE SCALE GENOMIC DNA]</scope>
    <source>
        <strain evidence="3 4">FSL R5-0378</strain>
    </source>
</reference>
<keyword evidence="3" id="KW-0489">Methyltransferase</keyword>
<organism evidence="3 4">
    <name type="scientific">Paenibacillus rhizosphaerae</name>
    <dbReference type="NCBI Taxonomy" id="297318"/>
    <lineage>
        <taxon>Bacteria</taxon>
        <taxon>Bacillati</taxon>
        <taxon>Bacillota</taxon>
        <taxon>Bacilli</taxon>
        <taxon>Bacillales</taxon>
        <taxon>Paenibacillaceae</taxon>
        <taxon>Paenibacillus</taxon>
    </lineage>
</organism>
<accession>A0A1R1ECD0</accession>
<evidence type="ECO:0000313" key="3">
    <source>
        <dbReference type="EMBL" id="OMF49432.1"/>
    </source>
</evidence>
<keyword evidence="4" id="KW-1185">Reference proteome</keyword>
<dbReference type="SUPFAM" id="SSF53335">
    <property type="entry name" value="S-adenosyl-L-methionine-dependent methyltransferases"/>
    <property type="match status" value="1"/>
</dbReference>
<dbReference type="InterPro" id="IPR041698">
    <property type="entry name" value="Methyltransf_25"/>
</dbReference>
<dbReference type="Gene3D" id="2.20.25.110">
    <property type="entry name" value="S-adenosyl-L-methionine-dependent methyltransferases"/>
    <property type="match status" value="1"/>
</dbReference>
<comment type="caution">
    <text evidence="3">The sequence shown here is derived from an EMBL/GenBank/DDBJ whole genome shotgun (WGS) entry which is preliminary data.</text>
</comment>
<sequence length="247" mass="28852">MSDWYETSFGDDYLRIYSHRDRHEAVHQVKIMIDWLNLPNCSRVLDLCCGAGRHALVLAEAGFRMTGIDLSERLLNEARETDKEGLVTWIESDMRRLPDEVMLHGKFDAVVNLFTSFGYFEEDDEQIKVLRQIQTALKPQGRFIIDLLNEGYVREHLMAYSERVVDGVSIQETRRLMNGFVVKEILIEEAGAPSRRYWERVKLYALPAMENMLKRAGLRIDQIYGDYEENIYDPRQSPRMIVVGRLE</sequence>
<dbReference type="InterPro" id="IPR029063">
    <property type="entry name" value="SAM-dependent_MTases_sf"/>
</dbReference>
<evidence type="ECO:0000313" key="4">
    <source>
        <dbReference type="Proteomes" id="UP000187172"/>
    </source>
</evidence>
<dbReference type="Gene3D" id="3.40.50.150">
    <property type="entry name" value="Vaccinia Virus protein VP39"/>
    <property type="match status" value="1"/>
</dbReference>
<proteinExistence type="predicted"/>
<dbReference type="GO" id="GO:0032259">
    <property type="term" value="P:methylation"/>
    <property type="evidence" value="ECO:0007669"/>
    <property type="project" value="UniProtKB-KW"/>
</dbReference>